<organism evidence="1 2">
    <name type="scientific">Dunaliella salina</name>
    <name type="common">Green alga</name>
    <name type="synonym">Protococcus salinus</name>
    <dbReference type="NCBI Taxonomy" id="3046"/>
    <lineage>
        <taxon>Eukaryota</taxon>
        <taxon>Viridiplantae</taxon>
        <taxon>Chlorophyta</taxon>
        <taxon>core chlorophytes</taxon>
        <taxon>Chlorophyceae</taxon>
        <taxon>CS clade</taxon>
        <taxon>Chlamydomonadales</taxon>
        <taxon>Dunaliellaceae</taxon>
        <taxon>Dunaliella</taxon>
    </lineage>
</organism>
<proteinExistence type="predicted"/>
<name>A0ABQ7GME2_DUNSA</name>
<dbReference type="SUPFAM" id="SSF48452">
    <property type="entry name" value="TPR-like"/>
    <property type="match status" value="1"/>
</dbReference>
<reference evidence="1" key="1">
    <citation type="submission" date="2017-08" db="EMBL/GenBank/DDBJ databases">
        <authorList>
            <person name="Polle J.E."/>
            <person name="Barry K."/>
            <person name="Cushman J."/>
            <person name="Schmutz J."/>
            <person name="Tran D."/>
            <person name="Hathwaick L.T."/>
            <person name="Yim W.C."/>
            <person name="Jenkins J."/>
            <person name="Mckie-Krisberg Z.M."/>
            <person name="Prochnik S."/>
            <person name="Lindquist E."/>
            <person name="Dockter R.B."/>
            <person name="Adam C."/>
            <person name="Molina H."/>
            <person name="Bunkerborg J."/>
            <person name="Jin E."/>
            <person name="Buchheim M."/>
            <person name="Magnuson J."/>
        </authorList>
    </citation>
    <scope>NUCLEOTIDE SEQUENCE</scope>
    <source>
        <strain evidence="1">CCAP 19/18</strain>
    </source>
</reference>
<dbReference type="Pfam" id="PF09295">
    <property type="entry name" value="ChAPs"/>
    <property type="match status" value="2"/>
</dbReference>
<evidence type="ECO:0000313" key="1">
    <source>
        <dbReference type="EMBL" id="KAF5835787.1"/>
    </source>
</evidence>
<accession>A0ABQ7GME2</accession>
<dbReference type="PANTHER" id="PTHR31975:SF1">
    <property type="entry name" value="BUD SITE SELECTION PROTEIN 7-RELATED"/>
    <property type="match status" value="1"/>
</dbReference>
<evidence type="ECO:0000313" key="2">
    <source>
        <dbReference type="Proteomes" id="UP000815325"/>
    </source>
</evidence>
<protein>
    <submittedName>
        <fullName evidence="1">Uncharacterized protein</fullName>
    </submittedName>
</protein>
<dbReference type="Gene3D" id="1.25.40.10">
    <property type="entry name" value="Tetratricopeptide repeat domain"/>
    <property type="match status" value="2"/>
</dbReference>
<dbReference type="Proteomes" id="UP000815325">
    <property type="component" value="Unassembled WGS sequence"/>
</dbReference>
<comment type="caution">
    <text evidence="1">The sequence shown here is derived from an EMBL/GenBank/DDBJ whole genome shotgun (WGS) entry which is preliminary data.</text>
</comment>
<dbReference type="PANTHER" id="PTHR31975">
    <property type="entry name" value="BUD SITE SELECTION PROTEIN 7-RELATED"/>
    <property type="match status" value="1"/>
</dbReference>
<dbReference type="InterPro" id="IPR015374">
    <property type="entry name" value="ChAPs"/>
</dbReference>
<sequence>MDTLRGLPEAVEAPDEFASAIEARDDALACLAASQGVGPPDLCWLQKSAKGAWSSAAAQPRGYYHFVLGRDTSGPAAVAAYFAEVTSLVEPMSFVQGLWYSSETKIERGFYCCFDPITRLDLRSELCIPGKLGQWECAVAQKSLAWFQHQAGRCEGAAVSNGVTAPANLACGVLCGALDAEGGVHEVTPELWRNCALASFLRSELYDPELTMHSEVLHRSPQGLSVRGEQLLLQSLIDMYAEGTLPHSIYHLTEDPGCGCNAEHMDLVLFTLFHYFGRQWRWQEALTFFNTLTKVHPAAAVYAASSQRELGSFEDSFNTLTMAVQRPQAMEQPPLLVALGMECLYGGQVQAAVGLARQAIQLAYTLRPAWLLLARCYIRMGELKQALVVLNLVPCPPHLLEDCQVCAV</sequence>
<dbReference type="EMBL" id="MU069688">
    <property type="protein sequence ID" value="KAF5835787.1"/>
    <property type="molecule type" value="Genomic_DNA"/>
</dbReference>
<keyword evidence="2" id="KW-1185">Reference proteome</keyword>
<gene>
    <name evidence="1" type="ORF">DUNSADRAFT_6876</name>
</gene>
<dbReference type="InterPro" id="IPR011990">
    <property type="entry name" value="TPR-like_helical_dom_sf"/>
</dbReference>